<dbReference type="GO" id="GO:0015385">
    <property type="term" value="F:sodium:proton antiporter activity"/>
    <property type="evidence" value="ECO:0007669"/>
    <property type="project" value="TreeGrafter"/>
</dbReference>
<dbReference type="AlphaFoldDB" id="A0A1M4SMC5"/>
<keyword evidence="1" id="KW-0472">Membrane</keyword>
<dbReference type="InterPro" id="IPR005133">
    <property type="entry name" value="PhaG_MnhG_YufB"/>
</dbReference>
<protein>
    <submittedName>
        <fullName evidence="2">Multicomponent Na+:H+ antiporter subunit G</fullName>
    </submittedName>
</protein>
<feature type="transmembrane region" description="Helical" evidence="1">
    <location>
        <begin position="31"/>
        <end position="51"/>
    </location>
</feature>
<dbReference type="EMBL" id="FQUI01000002">
    <property type="protein sequence ID" value="SHE33127.1"/>
    <property type="molecule type" value="Genomic_DNA"/>
</dbReference>
<proteinExistence type="predicted"/>
<feature type="transmembrane region" description="Helical" evidence="1">
    <location>
        <begin position="57"/>
        <end position="79"/>
    </location>
</feature>
<feature type="transmembrane region" description="Helical" evidence="1">
    <location>
        <begin position="6"/>
        <end position="24"/>
    </location>
</feature>
<gene>
    <name evidence="2" type="ORF">SAMN02745164_00229</name>
</gene>
<evidence type="ECO:0000313" key="3">
    <source>
        <dbReference type="Proteomes" id="UP000184334"/>
    </source>
</evidence>
<dbReference type="PANTHER" id="PTHR34703:SF1">
    <property type="entry name" value="ANTIPORTER SUBUNIT MNHG2-RELATED"/>
    <property type="match status" value="1"/>
</dbReference>
<keyword evidence="1" id="KW-1133">Transmembrane helix</keyword>
<keyword evidence="1" id="KW-0812">Transmembrane</keyword>
<evidence type="ECO:0000256" key="1">
    <source>
        <dbReference type="SAM" id="Phobius"/>
    </source>
</evidence>
<dbReference type="PANTHER" id="PTHR34703">
    <property type="entry name" value="ANTIPORTER SUBUNIT MNHG2-RELATED"/>
    <property type="match status" value="1"/>
</dbReference>
<dbReference type="STRING" id="1122195.SAMN02745164_00229"/>
<dbReference type="Proteomes" id="UP000184334">
    <property type="component" value="Unassembled WGS sequence"/>
</dbReference>
<organism evidence="2 3">
    <name type="scientific">Marinitoga hydrogenitolerans (strain DSM 16785 / JCM 12826 / AT1271)</name>
    <dbReference type="NCBI Taxonomy" id="1122195"/>
    <lineage>
        <taxon>Bacteria</taxon>
        <taxon>Thermotogati</taxon>
        <taxon>Thermotogota</taxon>
        <taxon>Thermotogae</taxon>
        <taxon>Petrotogales</taxon>
        <taxon>Petrotogaceae</taxon>
        <taxon>Marinitoga</taxon>
    </lineage>
</organism>
<accession>A0A1M4SMC5</accession>
<comment type="caution">
    <text evidence="2">The sequence shown here is derived from an EMBL/GenBank/DDBJ whole genome shotgun (WGS) entry which is preliminary data.</text>
</comment>
<name>A0A1M4SMC5_MARH1</name>
<dbReference type="OrthoDB" id="49494at2"/>
<dbReference type="Pfam" id="PF03334">
    <property type="entry name" value="PhaG_MnhG_YufB"/>
    <property type="match status" value="1"/>
</dbReference>
<sequence length="93" mass="10130">MFSNLLIIIGGILIFLGSIGMINQKDLYTRIQFGGISDTVGTFTVLIGLALKNQEIIFRFIIIGLLVLLIGPVLSHAIAHSAAHNKIKVRDND</sequence>
<keyword evidence="3" id="KW-1185">Reference proteome</keyword>
<reference evidence="2" key="1">
    <citation type="submission" date="2016-11" db="EMBL/GenBank/DDBJ databases">
        <authorList>
            <person name="Varghese N."/>
            <person name="Submissions S."/>
        </authorList>
    </citation>
    <scope>NUCLEOTIDE SEQUENCE [LARGE SCALE GENOMIC DNA]</scope>
    <source>
        <strain evidence="2">DSM 16785</strain>
    </source>
</reference>
<evidence type="ECO:0000313" key="2">
    <source>
        <dbReference type="EMBL" id="SHE33127.1"/>
    </source>
</evidence>
<dbReference type="RefSeq" id="WP_072862555.1">
    <property type="nucleotide sequence ID" value="NZ_FQUI01000002.1"/>
</dbReference>